<gene>
    <name evidence="2" type="ORF">GNY86_16305</name>
</gene>
<reference evidence="2 3" key="1">
    <citation type="submission" date="2019-11" db="EMBL/GenBank/DDBJ databases">
        <title>Multidrug-resistant Acinetobacter baumannii moving toward extensively drug-resistant over fifteen years in South of Brazil.</title>
        <authorList>
            <person name="Fedrigo N.H."/>
            <person name="Cerdeira L."/>
            <person name="Fuga B."/>
            <person name="Marini P.V.B."/>
            <person name="Shinohara D.R."/>
            <person name="Carrara-Marroni F.E."/>
            <person name="Lincopan N."/>
            <person name="Tognim M.C.B."/>
        </authorList>
    </citation>
    <scope>NUCLEOTIDE SEQUENCE [LARGE SCALE GENOMIC DNA]</scope>
    <source>
        <strain evidence="2 3">Ac576</strain>
    </source>
</reference>
<keyword evidence="1" id="KW-0812">Transmembrane</keyword>
<keyword evidence="1" id="KW-0472">Membrane</keyword>
<proteinExistence type="predicted"/>
<comment type="caution">
    <text evidence="2">The sequence shown here is derived from an EMBL/GenBank/DDBJ whole genome shotgun (WGS) entry which is preliminary data.</text>
</comment>
<dbReference type="AlphaFoldDB" id="A0A6I4HUR6"/>
<organism evidence="2 3">
    <name type="scientific">Acinetobacter baumannii</name>
    <dbReference type="NCBI Taxonomy" id="470"/>
    <lineage>
        <taxon>Bacteria</taxon>
        <taxon>Pseudomonadati</taxon>
        <taxon>Pseudomonadota</taxon>
        <taxon>Gammaproteobacteria</taxon>
        <taxon>Moraxellales</taxon>
        <taxon>Moraxellaceae</taxon>
        <taxon>Acinetobacter</taxon>
        <taxon>Acinetobacter calcoaceticus/baumannii complex</taxon>
    </lineage>
</organism>
<protein>
    <submittedName>
        <fullName evidence="2">Uncharacterized protein</fullName>
    </submittedName>
</protein>
<dbReference type="EMBL" id="WPIP01000160">
    <property type="protein sequence ID" value="MVM93096.1"/>
    <property type="molecule type" value="Genomic_DNA"/>
</dbReference>
<accession>A0A6I4HUR6</accession>
<feature type="transmembrane region" description="Helical" evidence="1">
    <location>
        <begin position="40"/>
        <end position="60"/>
    </location>
</feature>
<name>A0A6I4HUR6_ACIBA</name>
<sequence>MHVCKTLSQPNESGLQTCVEWAIFTYLDLFQSVAITKSEMVVIGSSLIGIAAVFIAYAVIAKAVKQL</sequence>
<evidence type="ECO:0000256" key="1">
    <source>
        <dbReference type="SAM" id="Phobius"/>
    </source>
</evidence>
<dbReference type="Proteomes" id="UP000439424">
    <property type="component" value="Unassembled WGS sequence"/>
</dbReference>
<evidence type="ECO:0000313" key="2">
    <source>
        <dbReference type="EMBL" id="MVM93096.1"/>
    </source>
</evidence>
<evidence type="ECO:0000313" key="3">
    <source>
        <dbReference type="Proteomes" id="UP000439424"/>
    </source>
</evidence>
<keyword evidence="1" id="KW-1133">Transmembrane helix</keyword>
<dbReference type="RefSeq" id="WP_094273222.1">
    <property type="nucleotide sequence ID" value="NZ_JABLUZ010000001.1"/>
</dbReference>